<gene>
    <name evidence="1" type="ORF">CCMP2556_LOCUS43070</name>
</gene>
<organism evidence="1 2">
    <name type="scientific">Durusdinium trenchii</name>
    <dbReference type="NCBI Taxonomy" id="1381693"/>
    <lineage>
        <taxon>Eukaryota</taxon>
        <taxon>Sar</taxon>
        <taxon>Alveolata</taxon>
        <taxon>Dinophyceae</taxon>
        <taxon>Suessiales</taxon>
        <taxon>Symbiodiniaceae</taxon>
        <taxon>Durusdinium</taxon>
    </lineage>
</organism>
<evidence type="ECO:0000313" key="1">
    <source>
        <dbReference type="EMBL" id="CAK9089473.1"/>
    </source>
</evidence>
<comment type="caution">
    <text evidence="1">The sequence shown here is derived from an EMBL/GenBank/DDBJ whole genome shotgun (WGS) entry which is preliminary data.</text>
</comment>
<proteinExistence type="predicted"/>
<evidence type="ECO:0000313" key="2">
    <source>
        <dbReference type="Proteomes" id="UP001642484"/>
    </source>
</evidence>
<name>A0ABP0QMT6_9DINO</name>
<sequence length="134" mass="14759">MSLLRPFRCRFQREAIPLKWALSRWAGAKSEGLSEGDGVVVGFERQGWPLVRLIAPEAQEAPEPPVVVADPGSGSHGLLMRGQMLRLSFTSTGWKLLHVVDAGSSGRKRQRCIHPTRVGGLCKSCPRRSKSKSR</sequence>
<protein>
    <submittedName>
        <fullName evidence="1">Uncharacterized protein</fullName>
    </submittedName>
</protein>
<dbReference type="Proteomes" id="UP001642484">
    <property type="component" value="Unassembled WGS sequence"/>
</dbReference>
<dbReference type="EMBL" id="CAXAMN010024718">
    <property type="protein sequence ID" value="CAK9089473.1"/>
    <property type="molecule type" value="Genomic_DNA"/>
</dbReference>
<keyword evidence="2" id="KW-1185">Reference proteome</keyword>
<reference evidence="1 2" key="1">
    <citation type="submission" date="2024-02" db="EMBL/GenBank/DDBJ databases">
        <authorList>
            <person name="Chen Y."/>
            <person name="Shah S."/>
            <person name="Dougan E. K."/>
            <person name="Thang M."/>
            <person name="Chan C."/>
        </authorList>
    </citation>
    <scope>NUCLEOTIDE SEQUENCE [LARGE SCALE GENOMIC DNA]</scope>
</reference>
<accession>A0ABP0QMT6</accession>